<keyword evidence="2" id="KW-0472">Membrane</keyword>
<feature type="region of interest" description="Disordered" evidence="1">
    <location>
        <begin position="56"/>
        <end position="99"/>
    </location>
</feature>
<name>A0A1H0JX15_9ACTN</name>
<keyword evidence="4" id="KW-1185">Reference proteome</keyword>
<dbReference type="STRING" id="1090615.SAMN04515671_1070"/>
<evidence type="ECO:0000256" key="1">
    <source>
        <dbReference type="SAM" id="MobiDB-lite"/>
    </source>
</evidence>
<dbReference type="EMBL" id="LT629710">
    <property type="protein sequence ID" value="SDO47931.1"/>
    <property type="molecule type" value="Genomic_DNA"/>
</dbReference>
<dbReference type="Proteomes" id="UP000198741">
    <property type="component" value="Chromosome I"/>
</dbReference>
<feature type="compositionally biased region" description="Basic and acidic residues" evidence="1">
    <location>
        <begin position="64"/>
        <end position="99"/>
    </location>
</feature>
<reference evidence="3 4" key="1">
    <citation type="submission" date="2016-10" db="EMBL/GenBank/DDBJ databases">
        <authorList>
            <person name="de Groot N.N."/>
        </authorList>
    </citation>
    <scope>NUCLEOTIDE SEQUENCE [LARGE SCALE GENOMIC DNA]</scope>
    <source>
        <strain evidence="4">P4-7,KCTC 19426,CECT 7604</strain>
    </source>
</reference>
<evidence type="ECO:0000256" key="2">
    <source>
        <dbReference type="SAM" id="Phobius"/>
    </source>
</evidence>
<feature type="transmembrane region" description="Helical" evidence="2">
    <location>
        <begin position="26"/>
        <end position="46"/>
    </location>
</feature>
<evidence type="ECO:0000313" key="3">
    <source>
        <dbReference type="EMBL" id="SDO47931.1"/>
    </source>
</evidence>
<protein>
    <submittedName>
        <fullName evidence="3">Uncharacterized protein</fullName>
    </submittedName>
</protein>
<organism evidence="3 4">
    <name type="scientific">Nakamurella panacisegetis</name>
    <dbReference type="NCBI Taxonomy" id="1090615"/>
    <lineage>
        <taxon>Bacteria</taxon>
        <taxon>Bacillati</taxon>
        <taxon>Actinomycetota</taxon>
        <taxon>Actinomycetes</taxon>
        <taxon>Nakamurellales</taxon>
        <taxon>Nakamurellaceae</taxon>
        <taxon>Nakamurella</taxon>
    </lineage>
</organism>
<sequence length="99" mass="10682">MNEVNDLARVALAAADDGGGFSIGTLLMYIGGAILLAFFCSLGLIARIRDRRVEQRRVSAASRSRSDSADVTHQLPDPEGHDHGQRSADQDAHHRPESS</sequence>
<keyword evidence="2" id="KW-0812">Transmembrane</keyword>
<accession>A0A1H0JX15</accession>
<proteinExistence type="predicted"/>
<evidence type="ECO:0000313" key="4">
    <source>
        <dbReference type="Proteomes" id="UP000198741"/>
    </source>
</evidence>
<keyword evidence="2" id="KW-1133">Transmembrane helix</keyword>
<gene>
    <name evidence="3" type="ORF">SAMN04515671_1070</name>
</gene>
<dbReference type="AlphaFoldDB" id="A0A1H0JX15"/>